<feature type="compositionally biased region" description="Pro residues" evidence="7">
    <location>
        <begin position="430"/>
        <end position="459"/>
    </location>
</feature>
<keyword evidence="5" id="KW-0653">Protein transport</keyword>
<dbReference type="GO" id="GO:0008270">
    <property type="term" value="F:zinc ion binding"/>
    <property type="evidence" value="ECO:0007669"/>
    <property type="project" value="InterPro"/>
</dbReference>
<evidence type="ECO:0000256" key="1">
    <source>
        <dbReference type="ARBA" id="ARBA00004299"/>
    </source>
</evidence>
<dbReference type="Gene3D" id="2.30.30.380">
    <property type="entry name" value="Zn-finger domain of Sec23/24"/>
    <property type="match status" value="1"/>
</dbReference>
<dbReference type="SUPFAM" id="SSF82919">
    <property type="entry name" value="Zn-finger domain of Sec23/24"/>
    <property type="match status" value="1"/>
</dbReference>
<feature type="compositionally biased region" description="Pro residues" evidence="7">
    <location>
        <begin position="223"/>
        <end position="234"/>
    </location>
</feature>
<evidence type="ECO:0000256" key="5">
    <source>
        <dbReference type="ARBA" id="ARBA00022927"/>
    </source>
</evidence>
<dbReference type="Gene3D" id="3.40.20.10">
    <property type="entry name" value="Severin"/>
    <property type="match status" value="1"/>
</dbReference>
<dbReference type="SUPFAM" id="SSF53300">
    <property type="entry name" value="vWA-like"/>
    <property type="match status" value="1"/>
</dbReference>
<feature type="compositionally biased region" description="Low complexity" evidence="7">
    <location>
        <begin position="175"/>
        <end position="200"/>
    </location>
</feature>
<feature type="compositionally biased region" description="Pro residues" evidence="7">
    <location>
        <begin position="201"/>
        <end position="214"/>
    </location>
</feature>
<feature type="compositionally biased region" description="Pro residues" evidence="7">
    <location>
        <begin position="73"/>
        <end position="94"/>
    </location>
</feature>
<dbReference type="InterPro" id="IPR007123">
    <property type="entry name" value="Gelsolin-like_dom"/>
</dbReference>
<feature type="domain" description="Sec23/Sec24 trunk" evidence="10">
    <location>
        <begin position="736"/>
        <end position="980"/>
    </location>
</feature>
<reference evidence="13" key="1">
    <citation type="submission" date="2021-12" db="EMBL/GenBank/DDBJ databases">
        <authorList>
            <person name="King R."/>
        </authorList>
    </citation>
    <scope>NUCLEOTIDE SEQUENCE</scope>
</reference>
<feature type="compositionally biased region" description="Pro residues" evidence="7">
    <location>
        <begin position="1"/>
        <end position="10"/>
    </location>
</feature>
<dbReference type="InterPro" id="IPR041742">
    <property type="entry name" value="Sec24-like_trunk_dom"/>
</dbReference>
<feature type="domain" description="Sec23/Sec24 helical" evidence="11">
    <location>
        <begin position="1081"/>
        <end position="1181"/>
    </location>
</feature>
<proteinExistence type="inferred from homology"/>
<feature type="compositionally biased region" description="Low complexity" evidence="7">
    <location>
        <begin position="532"/>
        <end position="550"/>
    </location>
</feature>
<dbReference type="Pfam" id="PF08033">
    <property type="entry name" value="Sec23_BS"/>
    <property type="match status" value="1"/>
</dbReference>
<feature type="compositionally biased region" description="Polar residues" evidence="7">
    <location>
        <begin position="24"/>
        <end position="37"/>
    </location>
</feature>
<dbReference type="SUPFAM" id="SSF82754">
    <property type="entry name" value="C-terminal, gelsolin-like domain of Sec23/24"/>
    <property type="match status" value="1"/>
</dbReference>
<feature type="domain" description="Zinc finger Sec23/Sec24-type" evidence="9">
    <location>
        <begin position="661"/>
        <end position="699"/>
    </location>
</feature>
<dbReference type="CDD" id="cd01479">
    <property type="entry name" value="Sec24-like"/>
    <property type="match status" value="1"/>
</dbReference>
<dbReference type="InterPro" id="IPR029006">
    <property type="entry name" value="ADF-H/Gelsolin-like_dom_sf"/>
</dbReference>
<dbReference type="SUPFAM" id="SSF81811">
    <property type="entry name" value="Helical domain of Sec23/24"/>
    <property type="match status" value="1"/>
</dbReference>
<dbReference type="InterPro" id="IPR050550">
    <property type="entry name" value="SEC23_SEC24_subfamily"/>
</dbReference>
<gene>
    <name evidence="13" type="ORF">CINC_LOCUS8465</name>
</gene>
<organism evidence="13 14">
    <name type="scientific">Chrysodeixis includens</name>
    <name type="common">Soybean looper</name>
    <name type="synonym">Pseudoplusia includens</name>
    <dbReference type="NCBI Taxonomy" id="689277"/>
    <lineage>
        <taxon>Eukaryota</taxon>
        <taxon>Metazoa</taxon>
        <taxon>Ecdysozoa</taxon>
        <taxon>Arthropoda</taxon>
        <taxon>Hexapoda</taxon>
        <taxon>Insecta</taxon>
        <taxon>Pterygota</taxon>
        <taxon>Neoptera</taxon>
        <taxon>Endopterygota</taxon>
        <taxon>Lepidoptera</taxon>
        <taxon>Glossata</taxon>
        <taxon>Ditrysia</taxon>
        <taxon>Noctuoidea</taxon>
        <taxon>Noctuidae</taxon>
        <taxon>Plusiinae</taxon>
        <taxon>Chrysodeixis</taxon>
    </lineage>
</organism>
<feature type="compositionally biased region" description="Low complexity" evidence="7">
    <location>
        <begin position="327"/>
        <end position="344"/>
    </location>
</feature>
<dbReference type="InterPro" id="IPR036174">
    <property type="entry name" value="Znf_Sec23_Sec24_sf"/>
</dbReference>
<sequence length="1330" mass="143733">MMNPQYPPPGQNNNAPNNPMYPPTSQDYNGVQNANIYNQMPPNGPQMQPKQFETDMSHKMQGMSINGSQGFPNIPPTQLPPGQMPPGQFPPGNYPPSSSYGPGQPPLNQGPPSMPGRPPVSGAPQFPPMQQKPQMPPSSAPGQVPSSVPPGFGQMPPQSQTPDQNRQFQPPTSMPGQQRPPSAQPSQPLMGQQPGPQSPGQMPPHSQPGLPPQPGMGRQGMPPQQPNPGMPPQPQMGGQGMQLGQQGMPQPMNMPPQQMPPQSQQQQPGMPPLSKPGQPGPPQPGLPGQPQPGPPGQPQPGQMQRQPGPPQQPSMLSAPGLPPQPGQIPQQQQPLGQPGKMLGQPPMPGPPQPGPPGLPGQQQMPGQQGPPQPGQMGPPQQPSFMSQPGMPPQPGQMGQPGLPPQPMQMQPGLPPQPGQMPGQPGQLGLPPQPGQMPGQPGLPPQPGQMPQPGLPPQPGFPAQQQTLPGLPHMPPPMSQQRQYAGQPPAQPGYGPPAPQQNAQYPGMPPMPPPAQQQRGGFQQPSGYPPAYAPQYPAQQPYPGQQFPQQPEQKRLDPDQMPSPIQVMADDQQNRGGIFVTNEKGLVPPLATTDFIVDDKGNASPRYIRSSMYTVPVTADLLKQTSMPFCLVLSPMAETVGTEAEPPLIDFAAVTGSPALGPVRCSRCKAYMCPNMKFIDAARHFKCAFCKATTEVPMEYTQYVNSMQQYGRVPAEMALGTYEIVATKEYCRNNTLPNPPAIVFVIDVSYNAIKNGLVQTVCENIMDIIEAMPRDEQTGKSWTRVGFITYSSTVHFYNIKGTLAQPQMLSVGDVGDMFVPLLQGFLLRPEDSGPVLQQLLHQLPAMFQDNKETETILLPAVQAGLEALKAADTSGQLLVFHTSLPTYNAPGKLVNREDRKLLGTDKEKQILAPQTTAYNELGQSCCAAGVCVELFVCNNAYVDCATIAQLPRLTGGQIHKYTYFTAEMDGPRLVADVQRVVGRPTAHDAVMRVRTSTGVRPTDFYGHFFMSNTTDVELAAIDADKAIGIEIKHDDKLTGEDGVYIQAALLYTHRSGQRRLRVLNLALAVAQQLADVYRSMELDTVVNFLTKQAVWALRDAGPRAVREALSTRCARSLAAYRRHCASPSSAGQLVLPEPMKLLPLYTNCVLRGDAVGGGPELSCDDRSTAMHRALAADVETSVVLTYPRLLPLHRLPHTPPSQLQPLRASVDKMSDHGVYLLENGVHMLVWVGAQAPAEFVRDVFGVASAAQLDTQVTELPALDTPASHAVRALVDDARARRRVAMRLTIMRQHDKLEAVLRHFLVEDRGVDGSSSYVDYLCHIHKEIRALL</sequence>
<dbReference type="Proteomes" id="UP001154114">
    <property type="component" value="Chromosome 27"/>
</dbReference>
<feature type="compositionally biased region" description="Pro residues" evidence="7">
    <location>
        <begin position="103"/>
        <end position="118"/>
    </location>
</feature>
<feature type="domain" description="Sec23/Sec24 beta-sandwich" evidence="12">
    <location>
        <begin position="986"/>
        <end position="1068"/>
    </location>
</feature>
<evidence type="ECO:0000259" key="11">
    <source>
        <dbReference type="Pfam" id="PF04815"/>
    </source>
</evidence>
<dbReference type="Pfam" id="PF04810">
    <property type="entry name" value="zf-Sec23_Sec24"/>
    <property type="match status" value="1"/>
</dbReference>
<feature type="compositionally biased region" description="Low complexity" evidence="7">
    <location>
        <begin position="38"/>
        <end position="51"/>
    </location>
</feature>
<dbReference type="Pfam" id="PF04815">
    <property type="entry name" value="Sec23_helical"/>
    <property type="match status" value="1"/>
</dbReference>
<comment type="similarity">
    <text evidence="3">Belongs to the SEC23/SEC24 family. SEC24 subfamily.</text>
</comment>
<dbReference type="Pfam" id="PF04811">
    <property type="entry name" value="Sec23_trunk"/>
    <property type="match status" value="1"/>
</dbReference>
<evidence type="ECO:0000256" key="3">
    <source>
        <dbReference type="ARBA" id="ARBA00008334"/>
    </source>
</evidence>
<dbReference type="GO" id="GO:0070971">
    <property type="term" value="C:endoplasmic reticulum exit site"/>
    <property type="evidence" value="ECO:0007669"/>
    <property type="project" value="TreeGrafter"/>
</dbReference>
<dbReference type="Gene3D" id="1.20.120.730">
    <property type="entry name" value="Sec23/Sec24 helical domain"/>
    <property type="match status" value="1"/>
</dbReference>
<dbReference type="InterPro" id="IPR012990">
    <property type="entry name" value="Beta-sandwich_Sec23_24"/>
</dbReference>
<dbReference type="InterPro" id="IPR036175">
    <property type="entry name" value="Sec23/24_helical_dom_sf"/>
</dbReference>
<dbReference type="InterPro" id="IPR006896">
    <property type="entry name" value="Sec23/24_trunk_dom"/>
</dbReference>
<feature type="compositionally biased region" description="Low complexity" evidence="7">
    <location>
        <begin position="374"/>
        <end position="388"/>
    </location>
</feature>
<dbReference type="InterPro" id="IPR006895">
    <property type="entry name" value="Znf_Sec23_Sec24"/>
</dbReference>
<evidence type="ECO:0000313" key="13">
    <source>
        <dbReference type="EMBL" id="CAH0599027.1"/>
    </source>
</evidence>
<evidence type="ECO:0000256" key="2">
    <source>
        <dbReference type="ARBA" id="ARBA00004397"/>
    </source>
</evidence>
<dbReference type="InterPro" id="IPR036465">
    <property type="entry name" value="vWFA_dom_sf"/>
</dbReference>
<dbReference type="PANTHER" id="PTHR13803:SF4">
    <property type="entry name" value="SECRETORY 24CD, ISOFORM C"/>
    <property type="match status" value="1"/>
</dbReference>
<feature type="compositionally biased region" description="Polar residues" evidence="7">
    <location>
        <begin position="156"/>
        <end position="171"/>
    </location>
</feature>
<evidence type="ECO:0000259" key="10">
    <source>
        <dbReference type="Pfam" id="PF04811"/>
    </source>
</evidence>
<dbReference type="FunFam" id="3.40.50.410:FF:000020">
    <property type="entry name" value="protein transport protein Sec24D isoform X1"/>
    <property type="match status" value="1"/>
</dbReference>
<dbReference type="GO" id="GO:0006886">
    <property type="term" value="P:intracellular protein transport"/>
    <property type="evidence" value="ECO:0007669"/>
    <property type="project" value="InterPro"/>
</dbReference>
<evidence type="ECO:0000313" key="14">
    <source>
        <dbReference type="Proteomes" id="UP001154114"/>
    </source>
</evidence>
<evidence type="ECO:0000256" key="4">
    <source>
        <dbReference type="ARBA" id="ARBA00022448"/>
    </source>
</evidence>
<feature type="compositionally biased region" description="Low complexity" evidence="7">
    <location>
        <begin position="419"/>
        <end position="429"/>
    </location>
</feature>
<keyword evidence="4" id="KW-0813">Transport</keyword>
<feature type="region of interest" description="Disordered" evidence="7">
    <location>
        <begin position="1"/>
        <end position="563"/>
    </location>
</feature>
<keyword evidence="6" id="KW-0968">Cytoplasmic vesicle</keyword>
<accession>A0A9P0BWL0</accession>
<dbReference type="GO" id="GO:0000149">
    <property type="term" value="F:SNARE binding"/>
    <property type="evidence" value="ECO:0007669"/>
    <property type="project" value="TreeGrafter"/>
</dbReference>
<dbReference type="GO" id="GO:0090110">
    <property type="term" value="P:COPII-coated vesicle cargo loading"/>
    <property type="evidence" value="ECO:0007669"/>
    <property type="project" value="TreeGrafter"/>
</dbReference>
<evidence type="ECO:0000259" key="8">
    <source>
        <dbReference type="Pfam" id="PF00626"/>
    </source>
</evidence>
<dbReference type="Pfam" id="PF00626">
    <property type="entry name" value="Gelsolin"/>
    <property type="match status" value="1"/>
</dbReference>
<feature type="compositionally biased region" description="Pro residues" evidence="7">
    <location>
        <begin position="488"/>
        <end position="498"/>
    </location>
</feature>
<dbReference type="SUPFAM" id="SSF81995">
    <property type="entry name" value="beta-sandwich domain of Sec23/24"/>
    <property type="match status" value="1"/>
</dbReference>
<evidence type="ECO:0000256" key="6">
    <source>
        <dbReference type="ARBA" id="ARBA00023329"/>
    </source>
</evidence>
<dbReference type="PANTHER" id="PTHR13803">
    <property type="entry name" value="SEC24-RELATED PROTEIN"/>
    <property type="match status" value="1"/>
</dbReference>
<dbReference type="Gene3D" id="2.60.40.1670">
    <property type="entry name" value="beta-sandwich domain of Sec23/24"/>
    <property type="match status" value="1"/>
</dbReference>
<feature type="compositionally biased region" description="Pro residues" evidence="7">
    <location>
        <begin position="345"/>
        <end position="358"/>
    </location>
</feature>
<protein>
    <recommendedName>
        <fullName evidence="15">Protein transport protein Sec24C</fullName>
    </recommendedName>
</protein>
<feature type="compositionally biased region" description="Pro residues" evidence="7">
    <location>
        <begin position="401"/>
        <end position="418"/>
    </location>
</feature>
<evidence type="ECO:0008006" key="15">
    <source>
        <dbReference type="Google" id="ProtNLM"/>
    </source>
</evidence>
<feature type="domain" description="Gelsolin-like" evidence="8">
    <location>
        <begin position="1203"/>
        <end position="1270"/>
    </location>
</feature>
<dbReference type="Gene3D" id="3.40.50.410">
    <property type="entry name" value="von Willebrand factor, type A domain"/>
    <property type="match status" value="1"/>
</dbReference>
<evidence type="ECO:0000259" key="12">
    <source>
        <dbReference type="Pfam" id="PF08033"/>
    </source>
</evidence>
<feature type="compositionally biased region" description="Low complexity" evidence="7">
    <location>
        <begin position="242"/>
        <end position="251"/>
    </location>
</feature>
<dbReference type="InterPro" id="IPR006900">
    <property type="entry name" value="Sec23/24_helical_dom"/>
</dbReference>
<comment type="subcellular location">
    <subcellularLocation>
        <location evidence="1">Cytoplasmic vesicle</location>
        <location evidence="1">COPII-coated vesicle membrane</location>
        <topology evidence="1">Peripheral membrane protein</topology>
        <orientation evidence="1">Cytoplasmic side</orientation>
    </subcellularLocation>
    <subcellularLocation>
        <location evidence="2">Endoplasmic reticulum membrane</location>
        <topology evidence="2">Peripheral membrane protein</topology>
        <orientation evidence="2">Cytoplasmic side</orientation>
    </subcellularLocation>
</comment>
<dbReference type="GO" id="GO:0005789">
    <property type="term" value="C:endoplasmic reticulum membrane"/>
    <property type="evidence" value="ECO:0007669"/>
    <property type="project" value="UniProtKB-SubCell"/>
</dbReference>
<dbReference type="InterPro" id="IPR036180">
    <property type="entry name" value="Gelsolin-like_dom_sf"/>
</dbReference>
<evidence type="ECO:0000259" key="9">
    <source>
        <dbReference type="Pfam" id="PF04810"/>
    </source>
</evidence>
<feature type="compositionally biased region" description="Pro residues" evidence="7">
    <location>
        <begin position="269"/>
        <end position="298"/>
    </location>
</feature>
<dbReference type="OrthoDB" id="49016at2759"/>
<name>A0A9P0BWL0_CHRIL</name>
<evidence type="ECO:0000256" key="7">
    <source>
        <dbReference type="SAM" id="MobiDB-lite"/>
    </source>
</evidence>
<dbReference type="GO" id="GO:0030127">
    <property type="term" value="C:COPII vesicle coat"/>
    <property type="evidence" value="ECO:0007669"/>
    <property type="project" value="InterPro"/>
</dbReference>
<dbReference type="EMBL" id="LR824030">
    <property type="protein sequence ID" value="CAH0599027.1"/>
    <property type="molecule type" value="Genomic_DNA"/>
</dbReference>
<keyword evidence="14" id="KW-1185">Reference proteome</keyword>